<keyword evidence="7 10" id="KW-1133">Transmembrane helix</keyword>
<organism evidence="12 13">
    <name type="scientific">Podarcis lilfordi</name>
    <name type="common">Lilford's wall lizard</name>
    <dbReference type="NCBI Taxonomy" id="74358"/>
    <lineage>
        <taxon>Eukaryota</taxon>
        <taxon>Metazoa</taxon>
        <taxon>Chordata</taxon>
        <taxon>Craniata</taxon>
        <taxon>Vertebrata</taxon>
        <taxon>Euteleostomi</taxon>
        <taxon>Lepidosauria</taxon>
        <taxon>Squamata</taxon>
        <taxon>Bifurcata</taxon>
        <taxon>Unidentata</taxon>
        <taxon>Episquamata</taxon>
        <taxon>Laterata</taxon>
        <taxon>Lacertibaenia</taxon>
        <taxon>Lacertidae</taxon>
        <taxon>Podarcis</taxon>
    </lineage>
</organism>
<name>A0AA35LHE0_9SAUR</name>
<keyword evidence="8 10" id="KW-0472">Membrane</keyword>
<evidence type="ECO:0000256" key="5">
    <source>
        <dbReference type="ARBA" id="ARBA00015054"/>
    </source>
</evidence>
<evidence type="ECO:0000256" key="6">
    <source>
        <dbReference type="ARBA" id="ARBA00022692"/>
    </source>
</evidence>
<evidence type="ECO:0000256" key="1">
    <source>
        <dbReference type="ARBA" id="ARBA00003173"/>
    </source>
</evidence>
<dbReference type="Pfam" id="PF25810">
    <property type="entry name" value="TMEM218_N"/>
    <property type="match status" value="1"/>
</dbReference>
<comment type="subcellular location">
    <subcellularLocation>
        <location evidence="2">Cell projection</location>
        <location evidence="2">Cilium</location>
    </subcellularLocation>
    <subcellularLocation>
        <location evidence="3">Membrane</location>
        <topology evidence="3">Multi-pass membrane protein</topology>
    </subcellularLocation>
</comment>
<feature type="transmembrane region" description="Helical" evidence="10">
    <location>
        <begin position="53"/>
        <end position="76"/>
    </location>
</feature>
<evidence type="ECO:0000256" key="9">
    <source>
        <dbReference type="ARBA" id="ARBA00023273"/>
    </source>
</evidence>
<comment type="similarity">
    <text evidence="4">Belongs to the TMEM218 family.</text>
</comment>
<protein>
    <recommendedName>
        <fullName evidence="5">Transmembrane protein 218</fullName>
    </recommendedName>
</protein>
<dbReference type="EMBL" id="OX395141">
    <property type="protein sequence ID" value="CAI5795599.1"/>
    <property type="molecule type" value="Genomic_DNA"/>
</dbReference>
<accession>A0AA35LHE0</accession>
<evidence type="ECO:0000256" key="2">
    <source>
        <dbReference type="ARBA" id="ARBA00004138"/>
    </source>
</evidence>
<dbReference type="GO" id="GO:0005929">
    <property type="term" value="C:cilium"/>
    <property type="evidence" value="ECO:0007669"/>
    <property type="project" value="UniProtKB-SubCell"/>
</dbReference>
<evidence type="ECO:0000256" key="3">
    <source>
        <dbReference type="ARBA" id="ARBA00004141"/>
    </source>
</evidence>
<keyword evidence="9" id="KW-0966">Cell projection</keyword>
<dbReference type="PANTHER" id="PTHR31622:SF1">
    <property type="entry name" value="TRANSMEMBRANE PROTEIN 218"/>
    <property type="match status" value="1"/>
</dbReference>
<dbReference type="GO" id="GO:0016020">
    <property type="term" value="C:membrane"/>
    <property type="evidence" value="ECO:0007669"/>
    <property type="project" value="UniProtKB-SubCell"/>
</dbReference>
<dbReference type="AlphaFoldDB" id="A0AA35LHE0"/>
<reference evidence="12" key="1">
    <citation type="submission" date="2022-12" db="EMBL/GenBank/DDBJ databases">
        <authorList>
            <person name="Alioto T."/>
            <person name="Alioto T."/>
            <person name="Gomez Garrido J."/>
        </authorList>
    </citation>
    <scope>NUCLEOTIDE SEQUENCE</scope>
</reference>
<feature type="domain" description="Transmembrane protein 218 N-terminal" evidence="11">
    <location>
        <begin position="49"/>
        <end position="108"/>
    </location>
</feature>
<dbReference type="Proteomes" id="UP001178461">
    <property type="component" value="Chromosome 15"/>
</dbReference>
<evidence type="ECO:0000313" key="12">
    <source>
        <dbReference type="EMBL" id="CAI5795599.1"/>
    </source>
</evidence>
<comment type="function">
    <text evidence="1">May be involved in ciliary biogenesis or function.</text>
</comment>
<evidence type="ECO:0000256" key="8">
    <source>
        <dbReference type="ARBA" id="ARBA00023136"/>
    </source>
</evidence>
<evidence type="ECO:0000256" key="7">
    <source>
        <dbReference type="ARBA" id="ARBA00022989"/>
    </source>
</evidence>
<dbReference type="InterPro" id="IPR057973">
    <property type="entry name" value="TMEM218_N"/>
</dbReference>
<keyword evidence="6 10" id="KW-0812">Transmembrane</keyword>
<dbReference type="InterPro" id="IPR026771">
    <property type="entry name" value="Tmem218"/>
</dbReference>
<evidence type="ECO:0000259" key="11">
    <source>
        <dbReference type="Pfam" id="PF25810"/>
    </source>
</evidence>
<keyword evidence="13" id="KW-1185">Reference proteome</keyword>
<feature type="transmembrane region" description="Helical" evidence="10">
    <location>
        <begin position="125"/>
        <end position="152"/>
    </location>
</feature>
<dbReference type="PANTHER" id="PTHR31622">
    <property type="entry name" value="TRANSMEMBRANE PROTEIN 218"/>
    <property type="match status" value="1"/>
</dbReference>
<evidence type="ECO:0000313" key="13">
    <source>
        <dbReference type="Proteomes" id="UP001178461"/>
    </source>
</evidence>
<evidence type="ECO:0000256" key="4">
    <source>
        <dbReference type="ARBA" id="ARBA00010775"/>
    </source>
</evidence>
<evidence type="ECO:0000256" key="10">
    <source>
        <dbReference type="SAM" id="Phobius"/>
    </source>
</evidence>
<feature type="transmembrane region" description="Helical" evidence="10">
    <location>
        <begin position="83"/>
        <end position="105"/>
    </location>
</feature>
<gene>
    <name evidence="12" type="ORF">PODLI_1B020070</name>
</gene>
<sequence>MSDREIHCLCKLAKGQNNLSLSQICDAALKGARGPTRRRKKQRSLTVKMPGTILGVGPGVFILALLWVLTLLLCVLLSRASGLARFSVIVVFLAAVIITLVLLLFPRASELPAPAAEIKIVDTFFIGRFVLLSLLCVVFVGCLFMVLVHYVLQPVYAKPLRTPSVCKGV</sequence>
<proteinExistence type="inferred from homology"/>